<proteinExistence type="predicted"/>
<evidence type="ECO:0000313" key="3">
    <source>
        <dbReference type="Proteomes" id="UP000450000"/>
    </source>
</evidence>
<comment type="caution">
    <text evidence="2">The sequence shown here is derived from an EMBL/GenBank/DDBJ whole genome shotgun (WGS) entry which is preliminary data.</text>
</comment>
<name>A0A6N7L669_9ACTN</name>
<keyword evidence="3" id="KW-1185">Reference proteome</keyword>
<reference evidence="2 3" key="1">
    <citation type="submission" date="2019-09" db="EMBL/GenBank/DDBJ databases">
        <title>Genome Sequences of Streptomyces kaniharaensis ATCC 21070.</title>
        <authorList>
            <person name="Zhu W."/>
            <person name="De Crecy-Lagard V."/>
            <person name="Richards N.G."/>
        </authorList>
    </citation>
    <scope>NUCLEOTIDE SEQUENCE [LARGE SCALE GENOMIC DNA]</scope>
    <source>
        <strain evidence="2 3">SF-557</strain>
    </source>
</reference>
<dbReference type="EMBL" id="WBOF01000010">
    <property type="protein sequence ID" value="MQS18007.1"/>
    <property type="molecule type" value="Genomic_DNA"/>
</dbReference>
<dbReference type="AlphaFoldDB" id="A0A6N7L669"/>
<dbReference type="EMBL" id="WBOF01000010">
    <property type="protein sequence ID" value="MQS18044.1"/>
    <property type="molecule type" value="Genomic_DNA"/>
</dbReference>
<dbReference type="Proteomes" id="UP000450000">
    <property type="component" value="Unassembled WGS sequence"/>
</dbReference>
<dbReference type="RefSeq" id="WP_153472025.1">
    <property type="nucleotide sequence ID" value="NZ_WBOF01000010.1"/>
</dbReference>
<protein>
    <submittedName>
        <fullName evidence="2">Uncharacterized protein</fullName>
    </submittedName>
</protein>
<sequence length="71" mass="7622">MSSRPIDRPFAWHRASGTATCRRCRSGVVGLADVAEAARWHAVHRSGCTPPSTSGAKVLDFTGRLASRTAR</sequence>
<evidence type="ECO:0000313" key="2">
    <source>
        <dbReference type="EMBL" id="MQS18044.1"/>
    </source>
</evidence>
<gene>
    <name evidence="1" type="ORF">F7Q99_38925</name>
    <name evidence="2" type="ORF">F7Q99_39120</name>
</gene>
<organism evidence="2 3">
    <name type="scientific">Streptomyces kaniharaensis</name>
    <dbReference type="NCBI Taxonomy" id="212423"/>
    <lineage>
        <taxon>Bacteria</taxon>
        <taxon>Bacillati</taxon>
        <taxon>Actinomycetota</taxon>
        <taxon>Actinomycetes</taxon>
        <taxon>Kitasatosporales</taxon>
        <taxon>Streptomycetaceae</taxon>
        <taxon>Streptomyces</taxon>
    </lineage>
</organism>
<accession>A0A6N7L669</accession>
<evidence type="ECO:0000313" key="1">
    <source>
        <dbReference type="EMBL" id="MQS18007.1"/>
    </source>
</evidence>